<organism evidence="3 4">
    <name type="scientific">Schizothecium vesticola</name>
    <dbReference type="NCBI Taxonomy" id="314040"/>
    <lineage>
        <taxon>Eukaryota</taxon>
        <taxon>Fungi</taxon>
        <taxon>Dikarya</taxon>
        <taxon>Ascomycota</taxon>
        <taxon>Pezizomycotina</taxon>
        <taxon>Sordariomycetes</taxon>
        <taxon>Sordariomycetidae</taxon>
        <taxon>Sordariales</taxon>
        <taxon>Schizotheciaceae</taxon>
        <taxon>Schizothecium</taxon>
    </lineage>
</organism>
<gene>
    <name evidence="3" type="ORF">B0T18DRAFT_415896</name>
</gene>
<dbReference type="AlphaFoldDB" id="A0AA40EQS4"/>
<reference evidence="3" key="1">
    <citation type="submission" date="2023-06" db="EMBL/GenBank/DDBJ databases">
        <title>Genome-scale phylogeny and comparative genomics of the fungal order Sordariales.</title>
        <authorList>
            <consortium name="Lawrence Berkeley National Laboratory"/>
            <person name="Hensen N."/>
            <person name="Bonometti L."/>
            <person name="Westerberg I."/>
            <person name="Brannstrom I.O."/>
            <person name="Guillou S."/>
            <person name="Cros-Aarteil S."/>
            <person name="Calhoun S."/>
            <person name="Haridas S."/>
            <person name="Kuo A."/>
            <person name="Mondo S."/>
            <person name="Pangilinan J."/>
            <person name="Riley R."/>
            <person name="LaButti K."/>
            <person name="Andreopoulos B."/>
            <person name="Lipzen A."/>
            <person name="Chen C."/>
            <person name="Yanf M."/>
            <person name="Daum C."/>
            <person name="Ng V."/>
            <person name="Clum A."/>
            <person name="Steindorff A."/>
            <person name="Ohm R."/>
            <person name="Martin F."/>
            <person name="Silar P."/>
            <person name="Natvig D."/>
            <person name="Lalanne C."/>
            <person name="Gautier V."/>
            <person name="Ament-velasquez S.L."/>
            <person name="Kruys A."/>
            <person name="Hutchinson M.I."/>
            <person name="Powell A.J."/>
            <person name="Barry K."/>
            <person name="Miller A.N."/>
            <person name="Grigoriev I.V."/>
            <person name="Debuchy R."/>
            <person name="Gladieux P."/>
            <person name="Thoren M.H."/>
            <person name="Johannesson H."/>
        </authorList>
    </citation>
    <scope>NUCLEOTIDE SEQUENCE</scope>
    <source>
        <strain evidence="3">SMH3187-1</strain>
    </source>
</reference>
<evidence type="ECO:0000259" key="2">
    <source>
        <dbReference type="Pfam" id="PF14420"/>
    </source>
</evidence>
<proteinExistence type="predicted"/>
<dbReference type="Pfam" id="PF13424">
    <property type="entry name" value="TPR_12"/>
    <property type="match status" value="1"/>
</dbReference>
<dbReference type="Gene3D" id="1.25.40.10">
    <property type="entry name" value="Tetratricopeptide repeat domain"/>
    <property type="match status" value="3"/>
</dbReference>
<dbReference type="InterPro" id="IPR053137">
    <property type="entry name" value="NLR-like"/>
</dbReference>
<keyword evidence="4" id="KW-1185">Reference proteome</keyword>
<protein>
    <recommendedName>
        <fullName evidence="2">Clr5 domain-containing protein</fullName>
    </recommendedName>
</protein>
<dbReference type="InterPro" id="IPR025676">
    <property type="entry name" value="Clr5_dom"/>
</dbReference>
<comment type="caution">
    <text evidence="3">The sequence shown here is derived from an EMBL/GenBank/DDBJ whole genome shotgun (WGS) entry which is preliminary data.</text>
</comment>
<dbReference type="InterPro" id="IPR011990">
    <property type="entry name" value="TPR-like_helical_dom_sf"/>
</dbReference>
<dbReference type="PANTHER" id="PTHR46082:SF11">
    <property type="entry name" value="AAA+ ATPASE DOMAIN-CONTAINING PROTEIN-RELATED"/>
    <property type="match status" value="1"/>
</dbReference>
<evidence type="ECO:0000256" key="1">
    <source>
        <dbReference type="SAM" id="MobiDB-lite"/>
    </source>
</evidence>
<sequence>MDSDMFLGTGWGPWPSLDAVNFAPQAGQLPALAALAPSHQNPVVGSLQNNTAPSFAQHPPVTAALNRKRKAPTLRDSDWEPMKARITQLYMDDNLTIRLLRDALVREFQFQATERQILSRIQKWKLDKNVKKAEYLFMSRKLKHRRTHEPEKPDYVFRVRGTVQPVEKYERWERRMDANQVVFSPCSVPETPRDVSYKTPEGSGPTASPPASPHPTVTGFSVPIRSPIHFPTSPFAPAPAGFISVAQLDGRNFPSSPFPTPSPFISTPRLEAANFQGAGSAASPAASTPGLVADTGFEGASPAPWNDAAHEAICAIEGSGLTADGPPDTGFVYLEQKSYALERELYALERLHGKNNPEALRLMAELVLVLKDQGRYKSAERFGRRRFLAHRDRGEAKKEAWALGALADVFRCQGNLKKAAMTATKAYDMARTGSSRNERLAFRAQELLGYIFLEDRQPERGEEILVGLLGQVDPVLGIDNCHVQPNIMAALTISAVQLGKLRQAEEWAVKAMELCNQLNTKSDLSCCYAPTVLADIWIRQARYDEALKIGLKCIAACQKRYGLEHPKTAICMRIVGGAYTGQGQWNQAESCIKAAIDVRRRILGPGHSQVGRALIDRLYLHVEQQLWDQAEAVLAEYRSTGASYWFVSVLESAIIDERGRHSQALEIGQAPAQQLEATNDPDASYANNVIVKILRNLGKLEESEDLASRNIDFSTSLLGPKHPRTLQSVDNVARAKMAKGEAARAIQIMEECVQSLTASVGSEHYLTRRSRETLDQWMEMGGQYSVLPEVTPMEFEVWLAL</sequence>
<feature type="region of interest" description="Disordered" evidence="1">
    <location>
        <begin position="191"/>
        <end position="217"/>
    </location>
</feature>
<name>A0AA40EQS4_9PEZI</name>
<accession>A0AA40EQS4</accession>
<evidence type="ECO:0000313" key="4">
    <source>
        <dbReference type="Proteomes" id="UP001172155"/>
    </source>
</evidence>
<feature type="domain" description="Clr5" evidence="2">
    <location>
        <begin position="76"/>
        <end position="128"/>
    </location>
</feature>
<evidence type="ECO:0000313" key="3">
    <source>
        <dbReference type="EMBL" id="KAK0743785.1"/>
    </source>
</evidence>
<dbReference type="SUPFAM" id="SSF48452">
    <property type="entry name" value="TPR-like"/>
    <property type="match status" value="3"/>
</dbReference>
<dbReference type="EMBL" id="JAUKUD010000005">
    <property type="protein sequence ID" value="KAK0743785.1"/>
    <property type="molecule type" value="Genomic_DNA"/>
</dbReference>
<dbReference type="PANTHER" id="PTHR46082">
    <property type="entry name" value="ATP/GTP-BINDING PROTEIN-RELATED"/>
    <property type="match status" value="1"/>
</dbReference>
<dbReference type="Proteomes" id="UP001172155">
    <property type="component" value="Unassembled WGS sequence"/>
</dbReference>
<dbReference type="Pfam" id="PF14420">
    <property type="entry name" value="Clr5"/>
    <property type="match status" value="1"/>
</dbReference>